<keyword evidence="2" id="KW-0472">Membrane</keyword>
<evidence type="ECO:0000256" key="2">
    <source>
        <dbReference type="SAM" id="Phobius"/>
    </source>
</evidence>
<feature type="non-terminal residue" evidence="3">
    <location>
        <position position="1"/>
    </location>
</feature>
<feature type="transmembrane region" description="Helical" evidence="2">
    <location>
        <begin position="170"/>
        <end position="190"/>
    </location>
</feature>
<dbReference type="EMBL" id="LAZR01013177">
    <property type="protein sequence ID" value="KKM23201.1"/>
    <property type="molecule type" value="Genomic_DNA"/>
</dbReference>
<evidence type="ECO:0000313" key="3">
    <source>
        <dbReference type="EMBL" id="KKM23201.1"/>
    </source>
</evidence>
<keyword evidence="2" id="KW-0812">Transmembrane</keyword>
<reference evidence="3" key="1">
    <citation type="journal article" date="2015" name="Nature">
        <title>Complex archaea that bridge the gap between prokaryotes and eukaryotes.</title>
        <authorList>
            <person name="Spang A."/>
            <person name="Saw J.H."/>
            <person name="Jorgensen S.L."/>
            <person name="Zaremba-Niedzwiedzka K."/>
            <person name="Martijn J."/>
            <person name="Lind A.E."/>
            <person name="van Eijk R."/>
            <person name="Schleper C."/>
            <person name="Guy L."/>
            <person name="Ettema T.J."/>
        </authorList>
    </citation>
    <scope>NUCLEOTIDE SEQUENCE</scope>
</reference>
<evidence type="ECO:0008006" key="4">
    <source>
        <dbReference type="Google" id="ProtNLM"/>
    </source>
</evidence>
<name>A0A0F9I6F7_9ZZZZ</name>
<comment type="caution">
    <text evidence="3">The sequence shown here is derived from an EMBL/GenBank/DDBJ whole genome shotgun (WGS) entry which is preliminary data.</text>
</comment>
<feature type="region of interest" description="Disordered" evidence="1">
    <location>
        <begin position="121"/>
        <end position="159"/>
    </location>
</feature>
<evidence type="ECO:0000256" key="1">
    <source>
        <dbReference type="SAM" id="MobiDB-lite"/>
    </source>
</evidence>
<accession>A0A0F9I6F7</accession>
<dbReference type="AlphaFoldDB" id="A0A0F9I6F7"/>
<gene>
    <name evidence="3" type="ORF">LCGC14_1617560</name>
</gene>
<organism evidence="3">
    <name type="scientific">marine sediment metagenome</name>
    <dbReference type="NCBI Taxonomy" id="412755"/>
    <lineage>
        <taxon>unclassified sequences</taxon>
        <taxon>metagenomes</taxon>
        <taxon>ecological metagenomes</taxon>
    </lineage>
</organism>
<feature type="compositionally biased region" description="Pro residues" evidence="1">
    <location>
        <begin position="143"/>
        <end position="159"/>
    </location>
</feature>
<protein>
    <recommendedName>
        <fullName evidence="4">Cohesin domain-containing protein</fullName>
    </recommendedName>
</protein>
<feature type="compositionally biased region" description="Low complexity" evidence="1">
    <location>
        <begin position="133"/>
        <end position="142"/>
    </location>
</feature>
<sequence length="196" mass="20208">GVATLLLAAPVLAAGLAISPPTVEFDVPADGSAEVEFLVYDFTGDLEISLEDIPLRVEPTTVPVTAKEEGTKVVLAFYGDESLGAQVFNGKIRFLALTGGTVAMGIKVRATINHIAAGPLEEAPAPTEESMPEEAPIPAEQAPAPPTPAPATSLPVPPVPAPERATEFPIVPVAGIAAGLAIVITLIVVFGRRLRH</sequence>
<keyword evidence="2" id="KW-1133">Transmembrane helix</keyword>
<proteinExistence type="predicted"/>